<dbReference type="EMBL" id="SEWG01000005">
    <property type="protein sequence ID" value="RYU89629.1"/>
    <property type="molecule type" value="Genomic_DNA"/>
</dbReference>
<dbReference type="Proteomes" id="UP000293331">
    <property type="component" value="Unassembled WGS sequence"/>
</dbReference>
<gene>
    <name evidence="2" type="ORF">EWM62_15055</name>
</gene>
<protein>
    <submittedName>
        <fullName evidence="2">ABC transporter permease</fullName>
    </submittedName>
</protein>
<organism evidence="2 3">
    <name type="scientific">Mucilaginibacter terrigena</name>
    <dbReference type="NCBI Taxonomy" id="2492395"/>
    <lineage>
        <taxon>Bacteria</taxon>
        <taxon>Pseudomonadati</taxon>
        <taxon>Bacteroidota</taxon>
        <taxon>Sphingobacteriia</taxon>
        <taxon>Sphingobacteriales</taxon>
        <taxon>Sphingobacteriaceae</taxon>
        <taxon>Mucilaginibacter</taxon>
    </lineage>
</organism>
<feature type="transmembrane region" description="Helical" evidence="1">
    <location>
        <begin position="61"/>
        <end position="83"/>
    </location>
</feature>
<reference evidence="2 3" key="1">
    <citation type="submission" date="2019-02" db="EMBL/GenBank/DDBJ databases">
        <title>Bacterial novel species Mucilaginibacter sp. 17JY9-4 isolated from soil.</title>
        <authorList>
            <person name="Jung H.-Y."/>
        </authorList>
    </citation>
    <scope>NUCLEOTIDE SEQUENCE [LARGE SCALE GENOMIC DNA]</scope>
    <source>
        <strain evidence="2 3">17JY9-4</strain>
    </source>
</reference>
<evidence type="ECO:0000256" key="1">
    <source>
        <dbReference type="SAM" id="Phobius"/>
    </source>
</evidence>
<feature type="transmembrane region" description="Helical" evidence="1">
    <location>
        <begin position="186"/>
        <end position="204"/>
    </location>
</feature>
<proteinExistence type="predicted"/>
<dbReference type="CDD" id="cd21809">
    <property type="entry name" value="ABC-2_lan_permease-like"/>
    <property type="match status" value="1"/>
</dbReference>
<dbReference type="OrthoDB" id="5946463at2"/>
<feature type="transmembrane region" description="Helical" evidence="1">
    <location>
        <begin position="242"/>
        <end position="260"/>
    </location>
</feature>
<comment type="caution">
    <text evidence="2">The sequence shown here is derived from an EMBL/GenBank/DDBJ whole genome shotgun (WGS) entry which is preliminary data.</text>
</comment>
<feature type="transmembrane region" description="Helical" evidence="1">
    <location>
        <begin position="111"/>
        <end position="137"/>
    </location>
</feature>
<dbReference type="AlphaFoldDB" id="A0A4Q5LLN0"/>
<dbReference type="Pfam" id="PF12730">
    <property type="entry name" value="ABC2_membrane_4"/>
    <property type="match status" value="1"/>
</dbReference>
<keyword evidence="1" id="KW-0472">Membrane</keyword>
<name>A0A4Q5LLN0_9SPHI</name>
<accession>A0A4Q5LLN0</accession>
<evidence type="ECO:0000313" key="3">
    <source>
        <dbReference type="Proteomes" id="UP000293331"/>
    </source>
</evidence>
<feature type="transmembrane region" description="Helical" evidence="1">
    <location>
        <begin position="157"/>
        <end position="179"/>
    </location>
</feature>
<evidence type="ECO:0000313" key="2">
    <source>
        <dbReference type="EMBL" id="RYU89629.1"/>
    </source>
</evidence>
<keyword evidence="3" id="KW-1185">Reference proteome</keyword>
<feature type="transmembrane region" description="Helical" evidence="1">
    <location>
        <begin position="20"/>
        <end position="41"/>
    </location>
</feature>
<keyword evidence="1" id="KW-0812">Transmembrane</keyword>
<keyword evidence="1" id="KW-1133">Transmembrane helix</keyword>
<sequence length="266" mass="30010">MMKGFLLSFQSEFYKSRKTLGFWGAIILPLLITGLAFVSVYSKSTDLAKLPPMGLWVQFSMISLGSMGSLLLPIYTIFVAYSVNSVEHKADTWKTLFSLPISRWAVYGAKYFYAFFLLFLCLALFALFNIAFGNLLSVVKPALKFNEYHMELQLIQVFYKLLLSALGILSIQFLLSLLWSDFLKPMGLGFVASVAGVILASNNWEYSYLFPYAHPMGALKSMLKQNQEPARSFEIDIYTKDVYVSLAVAVVVFIAGYFIVQKKSVK</sequence>